<name>A0A386ZGD9_9NOCA</name>
<protein>
    <submittedName>
        <fullName evidence="1">Uncharacterized protein</fullName>
    </submittedName>
</protein>
<evidence type="ECO:0000313" key="1">
    <source>
        <dbReference type="EMBL" id="AYF76516.1"/>
    </source>
</evidence>
<sequence length="113" mass="11974">MAVLNDERPRAWLQYQDGSWAPVAEDGRVGPAITAEDLLAVTQQDLDALEAAGFITEVIDVEPLSVVDVEYGTQQGGQTGLALECGPADRPVAAEIHLNGGRITARDTSEGSR</sequence>
<organism evidence="1 2">
    <name type="scientific">Nocardia yunnanensis</name>
    <dbReference type="NCBI Taxonomy" id="2382165"/>
    <lineage>
        <taxon>Bacteria</taxon>
        <taxon>Bacillati</taxon>
        <taxon>Actinomycetota</taxon>
        <taxon>Actinomycetes</taxon>
        <taxon>Mycobacteriales</taxon>
        <taxon>Nocardiaceae</taxon>
        <taxon>Nocardia</taxon>
    </lineage>
</organism>
<dbReference type="AlphaFoldDB" id="A0A386ZGD9"/>
<keyword evidence="2" id="KW-1185">Reference proteome</keyword>
<dbReference type="OrthoDB" id="4567478at2"/>
<dbReference type="KEGG" id="nyu:D7D52_24880"/>
<proteinExistence type="predicted"/>
<evidence type="ECO:0000313" key="2">
    <source>
        <dbReference type="Proteomes" id="UP000267164"/>
    </source>
</evidence>
<dbReference type="Proteomes" id="UP000267164">
    <property type="component" value="Chromosome"/>
</dbReference>
<reference evidence="1 2" key="1">
    <citation type="submission" date="2018-09" db="EMBL/GenBank/DDBJ databases">
        <title>Nocardia yunnanensis sp. nov., an actinomycete isolated from a soil sample.</title>
        <authorList>
            <person name="Zhang J."/>
        </authorList>
    </citation>
    <scope>NUCLEOTIDE SEQUENCE [LARGE SCALE GENOMIC DNA]</scope>
    <source>
        <strain evidence="1 2">CFHS0054</strain>
    </source>
</reference>
<accession>A0A386ZGD9</accession>
<dbReference type="EMBL" id="CP032568">
    <property type="protein sequence ID" value="AYF76516.1"/>
    <property type="molecule type" value="Genomic_DNA"/>
</dbReference>
<gene>
    <name evidence="1" type="ORF">D7D52_24880</name>
</gene>